<dbReference type="Proteomes" id="UP000565262">
    <property type="component" value="Unassembled WGS sequence"/>
</dbReference>
<dbReference type="EMBL" id="JACJFM010000008">
    <property type="protein sequence ID" value="MBB1486708.1"/>
    <property type="molecule type" value="Genomic_DNA"/>
</dbReference>
<dbReference type="AlphaFoldDB" id="A0A839IP37"/>
<dbReference type="RefSeq" id="WP_220495574.1">
    <property type="nucleotide sequence ID" value="NZ_JACJFM010000008.1"/>
</dbReference>
<comment type="caution">
    <text evidence="2">The sequence shown here is derived from an EMBL/GenBank/DDBJ whole genome shotgun (WGS) entry which is preliminary data.</text>
</comment>
<name>A0A839IP37_9GAMM</name>
<evidence type="ECO:0000313" key="2">
    <source>
        <dbReference type="EMBL" id="MBB1486708.1"/>
    </source>
</evidence>
<feature type="signal peptide" evidence="1">
    <location>
        <begin position="1"/>
        <end position="17"/>
    </location>
</feature>
<feature type="chain" id="PRO_5032422242" evidence="1">
    <location>
        <begin position="18"/>
        <end position="211"/>
    </location>
</feature>
<reference evidence="2 3" key="1">
    <citation type="submission" date="2020-08" db="EMBL/GenBank/DDBJ databases">
        <title>Oceanospirillum sp. nov. isolated from marine sediment.</title>
        <authorList>
            <person name="Ji X."/>
        </authorList>
    </citation>
    <scope>NUCLEOTIDE SEQUENCE [LARGE SCALE GENOMIC DNA]</scope>
    <source>
        <strain evidence="2 3">D5</strain>
    </source>
</reference>
<gene>
    <name evidence="2" type="ORF">H4O21_08815</name>
</gene>
<evidence type="ECO:0000256" key="1">
    <source>
        <dbReference type="SAM" id="SignalP"/>
    </source>
</evidence>
<accession>A0A839IP37</accession>
<protein>
    <submittedName>
        <fullName evidence="2">Uncharacterized protein</fullName>
    </submittedName>
</protein>
<organism evidence="2 3">
    <name type="scientific">Oceanospirillum sediminis</name>
    <dbReference type="NCBI Taxonomy" id="2760088"/>
    <lineage>
        <taxon>Bacteria</taxon>
        <taxon>Pseudomonadati</taxon>
        <taxon>Pseudomonadota</taxon>
        <taxon>Gammaproteobacteria</taxon>
        <taxon>Oceanospirillales</taxon>
        <taxon>Oceanospirillaceae</taxon>
        <taxon>Oceanospirillum</taxon>
    </lineage>
</organism>
<keyword evidence="3" id="KW-1185">Reference proteome</keyword>
<sequence length="211" mass="24830">MMTIRTMLSTTAFCAMAGFWLPASSAELQIYQQDQQNNRSVSSVLYDPEQSQTRLMAISERWHLKCVKLPDNYQSAIKRCELDPTNGVKEAGDRHYRLLNGVKVELWNIYDPYRDLHPDVSVRIKGVIFNKKMVIEVGDKRFEKQARNQQHGYEWYSSEAGEIVQYLLNYPHLKYEYDLFARHINRSYQSLEGFREVWDFAVKFTGFNPLL</sequence>
<proteinExistence type="predicted"/>
<evidence type="ECO:0000313" key="3">
    <source>
        <dbReference type="Proteomes" id="UP000565262"/>
    </source>
</evidence>
<keyword evidence="1" id="KW-0732">Signal</keyword>